<dbReference type="InterPro" id="IPR030678">
    <property type="entry name" value="Peptide/Ni-bd"/>
</dbReference>
<dbReference type="PANTHER" id="PTHR30290">
    <property type="entry name" value="PERIPLASMIC BINDING COMPONENT OF ABC TRANSPORTER"/>
    <property type="match status" value="1"/>
</dbReference>
<dbReference type="PIRSF" id="PIRSF002741">
    <property type="entry name" value="MppA"/>
    <property type="match status" value="1"/>
</dbReference>
<dbReference type="Gene3D" id="3.10.105.10">
    <property type="entry name" value="Dipeptide-binding Protein, Domain 3"/>
    <property type="match status" value="1"/>
</dbReference>
<keyword evidence="4" id="KW-1185">Reference proteome</keyword>
<comment type="caution">
    <text evidence="3">The sequence shown here is derived from an EMBL/GenBank/DDBJ whole genome shotgun (WGS) entry which is preliminary data.</text>
</comment>
<organism evidence="3 4">
    <name type="scientific">Boudabousia liubingyangii</name>
    <dbReference type="NCBI Taxonomy" id="1921764"/>
    <lineage>
        <taxon>Bacteria</taxon>
        <taxon>Bacillati</taxon>
        <taxon>Actinomycetota</taxon>
        <taxon>Actinomycetes</taxon>
        <taxon>Actinomycetales</taxon>
        <taxon>Actinomycetaceae</taxon>
        <taxon>Boudabousia</taxon>
    </lineage>
</organism>
<dbReference type="CDD" id="cd00995">
    <property type="entry name" value="PBP2_NikA_DppA_OppA_like"/>
    <property type="match status" value="1"/>
</dbReference>
<dbReference type="InterPro" id="IPR000914">
    <property type="entry name" value="SBP_5_dom"/>
</dbReference>
<dbReference type="SUPFAM" id="SSF53850">
    <property type="entry name" value="Periplasmic binding protein-like II"/>
    <property type="match status" value="1"/>
</dbReference>
<dbReference type="GO" id="GO:0015833">
    <property type="term" value="P:peptide transport"/>
    <property type="evidence" value="ECO:0007669"/>
    <property type="project" value="TreeGrafter"/>
</dbReference>
<dbReference type="OrthoDB" id="9046151at2"/>
<sequence length="521" mass="57570">MTKFGLVGLASALVLAGCSSTAQQSEANAPVSFSACEAQSGIAPGITTEFCGMTVVNLTYGRLLAYDENGKTSNELAESVTSDDNKTWTIKLRPNLKFSDDSDLTAESFVKAWNLVVREKQFQASFFSNVEGYEPGKDMTGLKVVDPQTFTVTLQQAESDFPMRLGYIAYAPLPEVAFKDLKAYAENPVSSGPYKLTKWEHRKSYTYEVNDKYDGPRKAKNAGLEGRVYTNPDAAYNDLIAGNLDLTQHIPDSALKTFKDDLEGRAVSSPYDGNSIIKIPFNVKHFEKGEEGQLRRQAISMSINRPEVVKAIFADTKTPATDFTAPLIEGYKADLPGNEVLKFNPEKAKELWAKADAISKFDGTFKIAYNSDAGHQAWVDAVANQIKNNLNIDAAGDSYPDMKSLRDKVLNGDIQTAFRSGWSADYPSLYNFLGPIYQTGAGANDIKFSDPEFDKLLNEGLGSASKEEALKKFDAAQEILFRELPSIPLWYQSVNGGWSNKIDNVKFGWDSQPLYWEITKK</sequence>
<feature type="chain" id="PRO_5039648381" evidence="1">
    <location>
        <begin position="25"/>
        <end position="521"/>
    </location>
</feature>
<dbReference type="STRING" id="1921764.BSR28_05655"/>
<dbReference type="PANTHER" id="PTHR30290:SF83">
    <property type="entry name" value="ABC TRANSPORTER SUBSTRATE-BINDING PROTEIN"/>
    <property type="match status" value="1"/>
</dbReference>
<protein>
    <submittedName>
        <fullName evidence="3">ABC transporter substrate-binding protein</fullName>
    </submittedName>
</protein>
<evidence type="ECO:0000313" key="4">
    <source>
        <dbReference type="Proteomes" id="UP000186785"/>
    </source>
</evidence>
<feature type="signal peptide" evidence="1">
    <location>
        <begin position="1"/>
        <end position="24"/>
    </location>
</feature>
<dbReference type="Gene3D" id="3.90.76.10">
    <property type="entry name" value="Dipeptide-binding Protein, Domain 1"/>
    <property type="match status" value="1"/>
</dbReference>
<feature type="domain" description="Solute-binding protein family 5" evidence="2">
    <location>
        <begin position="74"/>
        <end position="442"/>
    </location>
</feature>
<reference evidence="3 4" key="1">
    <citation type="submission" date="2016-11" db="EMBL/GenBank/DDBJ databases">
        <title>Actinomyces gypaetusis sp. nov. isolated from the vulture Gypaetus barbatus in Qinghai Tibet Plateau China.</title>
        <authorList>
            <person name="Meng X."/>
        </authorList>
    </citation>
    <scope>NUCLEOTIDE SEQUENCE [LARGE SCALE GENOMIC DNA]</scope>
    <source>
        <strain evidence="3 4">VUL4_2</strain>
    </source>
</reference>
<dbReference type="Pfam" id="PF00496">
    <property type="entry name" value="SBP_bac_5"/>
    <property type="match status" value="1"/>
</dbReference>
<dbReference type="InterPro" id="IPR039424">
    <property type="entry name" value="SBP_5"/>
</dbReference>
<dbReference type="Gene3D" id="3.40.190.10">
    <property type="entry name" value="Periplasmic binding protein-like II"/>
    <property type="match status" value="1"/>
</dbReference>
<dbReference type="GO" id="GO:0043190">
    <property type="term" value="C:ATP-binding cassette (ABC) transporter complex"/>
    <property type="evidence" value="ECO:0007669"/>
    <property type="project" value="InterPro"/>
</dbReference>
<evidence type="ECO:0000259" key="2">
    <source>
        <dbReference type="Pfam" id="PF00496"/>
    </source>
</evidence>
<dbReference type="EMBL" id="MQSV01000003">
    <property type="protein sequence ID" value="OKL48035.1"/>
    <property type="molecule type" value="Genomic_DNA"/>
</dbReference>
<name>A0A1Q5PLU2_9ACTO</name>
<keyword evidence="1" id="KW-0732">Signal</keyword>
<gene>
    <name evidence="3" type="ORF">BSR29_05745</name>
</gene>
<dbReference type="GO" id="GO:1904680">
    <property type="term" value="F:peptide transmembrane transporter activity"/>
    <property type="evidence" value="ECO:0007669"/>
    <property type="project" value="TreeGrafter"/>
</dbReference>
<dbReference type="AlphaFoldDB" id="A0A1Q5PLU2"/>
<evidence type="ECO:0000313" key="3">
    <source>
        <dbReference type="EMBL" id="OKL48035.1"/>
    </source>
</evidence>
<dbReference type="PROSITE" id="PS51257">
    <property type="entry name" value="PROKAR_LIPOPROTEIN"/>
    <property type="match status" value="1"/>
</dbReference>
<accession>A0A1Q5PLU2</accession>
<dbReference type="Proteomes" id="UP000186785">
    <property type="component" value="Unassembled WGS sequence"/>
</dbReference>
<dbReference type="GO" id="GO:0042597">
    <property type="term" value="C:periplasmic space"/>
    <property type="evidence" value="ECO:0007669"/>
    <property type="project" value="UniProtKB-ARBA"/>
</dbReference>
<proteinExistence type="predicted"/>
<evidence type="ECO:0000256" key="1">
    <source>
        <dbReference type="SAM" id="SignalP"/>
    </source>
</evidence>